<dbReference type="EMBL" id="JADEYP010000014">
    <property type="protein sequence ID" value="MCA5005322.1"/>
    <property type="molecule type" value="Genomic_DNA"/>
</dbReference>
<dbReference type="RefSeq" id="WP_225552942.1">
    <property type="nucleotide sequence ID" value="NZ_JADEYP010000014.1"/>
</dbReference>
<dbReference type="PROSITE" id="PS51257">
    <property type="entry name" value="PROKAR_LIPOPROTEIN"/>
    <property type="match status" value="1"/>
</dbReference>
<proteinExistence type="predicted"/>
<organism evidence="2 3">
    <name type="scientific">Sphingobacterium bovistauri</name>
    <dbReference type="NCBI Taxonomy" id="2781959"/>
    <lineage>
        <taxon>Bacteria</taxon>
        <taxon>Pseudomonadati</taxon>
        <taxon>Bacteroidota</taxon>
        <taxon>Sphingobacteriia</taxon>
        <taxon>Sphingobacteriales</taxon>
        <taxon>Sphingobacteriaceae</taxon>
        <taxon>Sphingobacterium</taxon>
    </lineage>
</organism>
<sequence length="366" mass="40890">MKFFLKNRIFAVNYLAICSLLFGMASCNKITPEPIDVIVPTRSINTSQLLSYKSNLANRNIAVGIIYDWGIKDGSQLMHTPDSLDMIIIRGDVSNLSEVQQKDLENVQSIKGTKVLSSFEIEEVSEDLPKNTYPTDSASTRRDKLLAKWVAENPSATFAQRRAQSDTIYKYQLIDAQKEYTKLFVATIDKKFEPLKANLEQLKNSTFDGISIKLPSIRSGTLTDKDVDNLISDHISNIQNGLGKKLILIIENPQEVISNAAKIADWLIYNQNTAVNSFANFSNSALFFPSNKFIASVDLSSETDEEGFADTDYFGPNGILSRSLDITNWSAPNKAGVAYIHLEKDYHNLSGNLTYSTVRYGIKKIN</sequence>
<reference evidence="2" key="1">
    <citation type="submission" date="2020-10" db="EMBL/GenBank/DDBJ databases">
        <authorList>
            <person name="Lu T."/>
            <person name="Wang Q."/>
            <person name="Han X."/>
        </authorList>
    </citation>
    <scope>NUCLEOTIDE SEQUENCE</scope>
    <source>
        <strain evidence="2">WQ 366</strain>
    </source>
</reference>
<evidence type="ECO:0000313" key="2">
    <source>
        <dbReference type="EMBL" id="MCA5005322.1"/>
    </source>
</evidence>
<accession>A0ABS7Z6Z2</accession>
<name>A0ABS7Z6Z2_9SPHI</name>
<gene>
    <name evidence="2" type="ORF">IPZ78_09170</name>
</gene>
<evidence type="ECO:0000256" key="1">
    <source>
        <dbReference type="SAM" id="SignalP"/>
    </source>
</evidence>
<evidence type="ECO:0000313" key="3">
    <source>
        <dbReference type="Proteomes" id="UP001165302"/>
    </source>
</evidence>
<dbReference type="Proteomes" id="UP001165302">
    <property type="component" value="Unassembled WGS sequence"/>
</dbReference>
<feature type="signal peptide" evidence="1">
    <location>
        <begin position="1"/>
        <end position="25"/>
    </location>
</feature>
<protein>
    <recommendedName>
        <fullName evidence="4">Glycoside hydrolase Family 18, chitinase_18</fullName>
    </recommendedName>
</protein>
<keyword evidence="3" id="KW-1185">Reference proteome</keyword>
<evidence type="ECO:0008006" key="4">
    <source>
        <dbReference type="Google" id="ProtNLM"/>
    </source>
</evidence>
<comment type="caution">
    <text evidence="2">The sequence shown here is derived from an EMBL/GenBank/DDBJ whole genome shotgun (WGS) entry which is preliminary data.</text>
</comment>
<keyword evidence="1" id="KW-0732">Signal</keyword>
<feature type="chain" id="PRO_5045247161" description="Glycoside hydrolase Family 18, chitinase_18" evidence="1">
    <location>
        <begin position="26"/>
        <end position="366"/>
    </location>
</feature>